<dbReference type="RefSeq" id="WP_076764206.1">
    <property type="nucleotide sequence ID" value="NZ_JARMMH010000038.1"/>
</dbReference>
<feature type="domain" description="GRAM" evidence="1">
    <location>
        <begin position="2"/>
        <end position="84"/>
    </location>
</feature>
<dbReference type="EMBL" id="MTJL01000058">
    <property type="protein sequence ID" value="OMH98198.1"/>
    <property type="molecule type" value="Genomic_DNA"/>
</dbReference>
<protein>
    <recommendedName>
        <fullName evidence="1">GRAM domain-containing protein</fullName>
    </recommendedName>
</protein>
<dbReference type="Proteomes" id="UP000187367">
    <property type="component" value="Unassembled WGS sequence"/>
</dbReference>
<organism evidence="2 3">
    <name type="scientific">Bacillus swezeyi</name>
    <dbReference type="NCBI Taxonomy" id="1925020"/>
    <lineage>
        <taxon>Bacteria</taxon>
        <taxon>Bacillati</taxon>
        <taxon>Bacillota</taxon>
        <taxon>Bacilli</taxon>
        <taxon>Bacillales</taxon>
        <taxon>Bacillaceae</taxon>
        <taxon>Bacillus</taxon>
    </lineage>
</organism>
<comment type="caution">
    <text evidence="2">The sequence shown here is derived from an EMBL/GenBank/DDBJ whole genome shotgun (WGS) entry which is preliminary data.</text>
</comment>
<accession>A0A1R1RF11</accession>
<sequence>MKLSKQDDLIMDIPANLFQGFEGGGGRLKLTSEVLIFTSHGFNFQNKPLNIKVHDIARVEKQMIPNGLKIVLKNQQEYKFVVAKRQEFFSRLENLL</sequence>
<reference evidence="2 3" key="1">
    <citation type="submission" date="2017-01" db="EMBL/GenBank/DDBJ databases">
        <title>Bacillus phylogenomics.</title>
        <authorList>
            <person name="Dunlap C."/>
        </authorList>
    </citation>
    <scope>NUCLEOTIDE SEQUENCE [LARGE SCALE GENOMIC DNA]</scope>
    <source>
        <strain evidence="2 3">NRRL B-41282</strain>
    </source>
</reference>
<proteinExistence type="predicted"/>
<gene>
    <name evidence="2" type="ORF">BW143_21805</name>
</gene>
<evidence type="ECO:0000259" key="1">
    <source>
        <dbReference type="Pfam" id="PF02893"/>
    </source>
</evidence>
<dbReference type="Pfam" id="PF02893">
    <property type="entry name" value="GRAM"/>
    <property type="match status" value="1"/>
</dbReference>
<evidence type="ECO:0000313" key="3">
    <source>
        <dbReference type="Proteomes" id="UP000187367"/>
    </source>
</evidence>
<dbReference type="OrthoDB" id="2085436at2"/>
<accession>A0A1R1Q742</accession>
<dbReference type="Gene3D" id="2.30.29.30">
    <property type="entry name" value="Pleckstrin-homology domain (PH domain)/Phosphotyrosine-binding domain (PTB)"/>
    <property type="match status" value="1"/>
</dbReference>
<keyword evidence="3" id="KW-1185">Reference proteome</keyword>
<evidence type="ECO:0000313" key="2">
    <source>
        <dbReference type="EMBL" id="OMH98198.1"/>
    </source>
</evidence>
<name>A0A1R1RF11_9BACI</name>
<dbReference type="InterPro" id="IPR011993">
    <property type="entry name" value="PH-like_dom_sf"/>
</dbReference>
<dbReference type="InterPro" id="IPR004182">
    <property type="entry name" value="GRAM"/>
</dbReference>
<dbReference type="AlphaFoldDB" id="A0A1R1RF11"/>